<dbReference type="PANTHER" id="PTHR23531">
    <property type="entry name" value="QUINOLENE RESISTANCE PROTEIN NORA"/>
    <property type="match status" value="1"/>
</dbReference>
<feature type="transmembrane region" description="Helical" evidence="6">
    <location>
        <begin position="172"/>
        <end position="190"/>
    </location>
</feature>
<dbReference type="InterPro" id="IPR011701">
    <property type="entry name" value="MFS"/>
</dbReference>
<dbReference type="InterPro" id="IPR052714">
    <property type="entry name" value="MFS_Exporter"/>
</dbReference>
<feature type="transmembrane region" description="Helical" evidence="6">
    <location>
        <begin position="85"/>
        <end position="112"/>
    </location>
</feature>
<dbReference type="InterPro" id="IPR036259">
    <property type="entry name" value="MFS_trans_sf"/>
</dbReference>
<keyword evidence="3 6" id="KW-0812">Transmembrane</keyword>
<evidence type="ECO:0000256" key="5">
    <source>
        <dbReference type="ARBA" id="ARBA00023136"/>
    </source>
</evidence>
<feature type="transmembrane region" description="Helical" evidence="6">
    <location>
        <begin position="21"/>
        <end position="43"/>
    </location>
</feature>
<evidence type="ECO:0000256" key="2">
    <source>
        <dbReference type="ARBA" id="ARBA00022448"/>
    </source>
</evidence>
<feature type="transmembrane region" description="Helical" evidence="6">
    <location>
        <begin position="223"/>
        <end position="242"/>
    </location>
</feature>
<dbReference type="PANTHER" id="PTHR23531:SF2">
    <property type="entry name" value="PERMEASE"/>
    <property type="match status" value="1"/>
</dbReference>
<dbReference type="Pfam" id="PF07690">
    <property type="entry name" value="MFS_1"/>
    <property type="match status" value="1"/>
</dbReference>
<dbReference type="PROSITE" id="PS50850">
    <property type="entry name" value="MFS"/>
    <property type="match status" value="1"/>
</dbReference>
<gene>
    <name evidence="8" type="ORF">GCM10008986_24310</name>
</gene>
<evidence type="ECO:0000256" key="1">
    <source>
        <dbReference type="ARBA" id="ARBA00004651"/>
    </source>
</evidence>
<feature type="transmembrane region" description="Helical" evidence="6">
    <location>
        <begin position="55"/>
        <end position="73"/>
    </location>
</feature>
<accession>A0ABP3LA55</accession>
<keyword evidence="2" id="KW-0813">Transport</keyword>
<feature type="transmembrane region" description="Helical" evidence="6">
    <location>
        <begin position="248"/>
        <end position="267"/>
    </location>
</feature>
<keyword evidence="5 6" id="KW-0472">Membrane</keyword>
<feature type="transmembrane region" description="Helical" evidence="6">
    <location>
        <begin position="279"/>
        <end position="298"/>
    </location>
</feature>
<evidence type="ECO:0000256" key="4">
    <source>
        <dbReference type="ARBA" id="ARBA00022989"/>
    </source>
</evidence>
<protein>
    <submittedName>
        <fullName evidence="8">MFS transporter</fullName>
    </submittedName>
</protein>
<dbReference type="RefSeq" id="WP_343841435.1">
    <property type="nucleotide sequence ID" value="NZ_BAAADO010000004.1"/>
</dbReference>
<feature type="domain" description="Major facilitator superfamily (MFS) profile" evidence="7">
    <location>
        <begin position="20"/>
        <end position="392"/>
    </location>
</feature>
<dbReference type="SUPFAM" id="SSF103473">
    <property type="entry name" value="MFS general substrate transporter"/>
    <property type="match status" value="1"/>
</dbReference>
<comment type="subcellular location">
    <subcellularLocation>
        <location evidence="1">Cell membrane</location>
        <topology evidence="1">Multi-pass membrane protein</topology>
    </subcellularLocation>
</comment>
<comment type="caution">
    <text evidence="8">The sequence shown here is derived from an EMBL/GenBank/DDBJ whole genome shotgun (WGS) entry which is preliminary data.</text>
</comment>
<dbReference type="EMBL" id="BAAADO010000004">
    <property type="protein sequence ID" value="GAA0496517.1"/>
    <property type="molecule type" value="Genomic_DNA"/>
</dbReference>
<sequence>MSVNQSVESKDHPDKIWTRDFILICLANFFIFLGFQMTLPTIPLFVEELGGNDKLIGVIVGVFTFSALLLRPFAGHALESKGRQIVYMTGLGVFVISVGSYAFAASIVFLFLMRILQGMGWGFSTTATGTIATDIIPPKRRGEGMGYFGLSGNLALAFGPSLGLTLAGVMSFTYLFLICAALGLISLLLSSKIQYKKAEQSPNQTTAMKLDVFEKTALQPASLLFFITVTFGGIASFLPLYAEQKGVYGIELYFLTFAIFLMISRTFSGKIYDNKGHLYVFPPGAFLICIAMLLLSWLPGTFVMLIAASLYGLGFGAVQPTLQAWAVEKAAENRKGMANATFFSSFDLGVGTGAIIFGQIAFIFNYSVIYLTAAISVFLSIILYTYYYIKGRKHQLHQHMQN</sequence>
<organism evidence="8 9">
    <name type="scientific">Salinibacillus aidingensis</name>
    <dbReference type="NCBI Taxonomy" id="237684"/>
    <lineage>
        <taxon>Bacteria</taxon>
        <taxon>Bacillati</taxon>
        <taxon>Bacillota</taxon>
        <taxon>Bacilli</taxon>
        <taxon>Bacillales</taxon>
        <taxon>Bacillaceae</taxon>
        <taxon>Salinibacillus</taxon>
    </lineage>
</organism>
<dbReference type="InterPro" id="IPR020846">
    <property type="entry name" value="MFS_dom"/>
</dbReference>
<feature type="transmembrane region" description="Helical" evidence="6">
    <location>
        <begin position="339"/>
        <end position="362"/>
    </location>
</feature>
<evidence type="ECO:0000256" key="6">
    <source>
        <dbReference type="SAM" id="Phobius"/>
    </source>
</evidence>
<feature type="transmembrane region" description="Helical" evidence="6">
    <location>
        <begin position="304"/>
        <end position="327"/>
    </location>
</feature>
<reference evidence="9" key="1">
    <citation type="journal article" date="2019" name="Int. J. Syst. Evol. Microbiol.">
        <title>The Global Catalogue of Microorganisms (GCM) 10K type strain sequencing project: providing services to taxonomists for standard genome sequencing and annotation.</title>
        <authorList>
            <consortium name="The Broad Institute Genomics Platform"/>
            <consortium name="The Broad Institute Genome Sequencing Center for Infectious Disease"/>
            <person name="Wu L."/>
            <person name="Ma J."/>
        </authorList>
    </citation>
    <scope>NUCLEOTIDE SEQUENCE [LARGE SCALE GENOMIC DNA]</scope>
    <source>
        <strain evidence="9">JCM 12389</strain>
    </source>
</reference>
<dbReference type="Proteomes" id="UP001500880">
    <property type="component" value="Unassembled WGS sequence"/>
</dbReference>
<keyword evidence="4 6" id="KW-1133">Transmembrane helix</keyword>
<evidence type="ECO:0000259" key="7">
    <source>
        <dbReference type="PROSITE" id="PS50850"/>
    </source>
</evidence>
<keyword evidence="9" id="KW-1185">Reference proteome</keyword>
<dbReference type="CDD" id="cd17489">
    <property type="entry name" value="MFS_YfcJ_like"/>
    <property type="match status" value="1"/>
</dbReference>
<evidence type="ECO:0000313" key="8">
    <source>
        <dbReference type="EMBL" id="GAA0496517.1"/>
    </source>
</evidence>
<proteinExistence type="predicted"/>
<feature type="transmembrane region" description="Helical" evidence="6">
    <location>
        <begin position="368"/>
        <end position="389"/>
    </location>
</feature>
<evidence type="ECO:0000256" key="3">
    <source>
        <dbReference type="ARBA" id="ARBA00022692"/>
    </source>
</evidence>
<evidence type="ECO:0000313" key="9">
    <source>
        <dbReference type="Proteomes" id="UP001500880"/>
    </source>
</evidence>
<dbReference type="Gene3D" id="1.20.1250.20">
    <property type="entry name" value="MFS general substrate transporter like domains"/>
    <property type="match status" value="1"/>
</dbReference>
<name>A0ABP3LA55_9BACI</name>